<reference evidence="2" key="1">
    <citation type="journal article" date="2019" name="Int. J. Syst. Evol. Microbiol.">
        <title>The Global Catalogue of Microorganisms (GCM) 10K type strain sequencing project: providing services to taxonomists for standard genome sequencing and annotation.</title>
        <authorList>
            <consortium name="The Broad Institute Genomics Platform"/>
            <consortium name="The Broad Institute Genome Sequencing Center for Infectious Disease"/>
            <person name="Wu L."/>
            <person name="Ma J."/>
        </authorList>
    </citation>
    <scope>NUCLEOTIDE SEQUENCE [LARGE SCALE GENOMIC DNA]</scope>
    <source>
        <strain evidence="2">CGMCC 1.12471</strain>
    </source>
</reference>
<comment type="caution">
    <text evidence="1">The sequence shown here is derived from an EMBL/GenBank/DDBJ whole genome shotgun (WGS) entry which is preliminary data.</text>
</comment>
<dbReference type="Proteomes" id="UP001597347">
    <property type="component" value="Unassembled WGS sequence"/>
</dbReference>
<name>A0ABW4LCS6_9MICO</name>
<gene>
    <name evidence="1" type="ORF">ACFSBI_07210</name>
</gene>
<evidence type="ECO:0000313" key="2">
    <source>
        <dbReference type="Proteomes" id="UP001597347"/>
    </source>
</evidence>
<evidence type="ECO:0000313" key="1">
    <source>
        <dbReference type="EMBL" id="MFD1721335.1"/>
    </source>
</evidence>
<dbReference type="EMBL" id="JBHUEA010000008">
    <property type="protein sequence ID" value="MFD1721335.1"/>
    <property type="molecule type" value="Genomic_DNA"/>
</dbReference>
<accession>A0ABW4LCS6</accession>
<protein>
    <submittedName>
        <fullName evidence="1">Uncharacterized protein</fullName>
    </submittedName>
</protein>
<sequence>MAGGERARQVDLAVELEETARALVRATRDVPTPADSRQLLAELGRAVDQLQQTARQLSAWHTRVVDGDHYFGEDEPGDGATGTIEAAEHLEAAAAALDLAGEALLAARAANGVVRWRAGPTGRPPA</sequence>
<organism evidence="1 2">
    <name type="scientific">Amnibacterium endophyticum</name>
    <dbReference type="NCBI Taxonomy" id="2109337"/>
    <lineage>
        <taxon>Bacteria</taxon>
        <taxon>Bacillati</taxon>
        <taxon>Actinomycetota</taxon>
        <taxon>Actinomycetes</taxon>
        <taxon>Micrococcales</taxon>
        <taxon>Microbacteriaceae</taxon>
        <taxon>Amnibacterium</taxon>
    </lineage>
</organism>
<keyword evidence="2" id="KW-1185">Reference proteome</keyword>
<dbReference type="RefSeq" id="WP_377933474.1">
    <property type="nucleotide sequence ID" value="NZ_JBHUEA010000008.1"/>
</dbReference>
<proteinExistence type="predicted"/>